<evidence type="ECO:0000313" key="1">
    <source>
        <dbReference type="EMBL" id="MBK1618010.1"/>
    </source>
</evidence>
<gene>
    <name evidence="1" type="ORF">CKO42_06000</name>
</gene>
<proteinExistence type="predicted"/>
<dbReference type="RefSeq" id="WP_200240483.1">
    <property type="nucleotide sequence ID" value="NZ_NRRY01000006.1"/>
</dbReference>
<protein>
    <submittedName>
        <fullName evidence="1">Uncharacterized protein</fullName>
    </submittedName>
</protein>
<keyword evidence="2" id="KW-1185">Reference proteome</keyword>
<sequence>MPATLILKDRFELATDRFVELIVWELPAPLRGSAHRFKYRLVLIVDGVCVLRYDNEASKGDHKHVGSHEIPYSFTNLKQLTQDFWTDVSCL</sequence>
<comment type="caution">
    <text evidence="1">The sequence shown here is derived from an EMBL/GenBank/DDBJ whole genome shotgun (WGS) entry which is preliminary data.</text>
</comment>
<accession>A0A9X0W6T9</accession>
<organism evidence="1 2">
    <name type="scientific">Lamprobacter modestohalophilus</name>
    <dbReference type="NCBI Taxonomy" id="1064514"/>
    <lineage>
        <taxon>Bacteria</taxon>
        <taxon>Pseudomonadati</taxon>
        <taxon>Pseudomonadota</taxon>
        <taxon>Gammaproteobacteria</taxon>
        <taxon>Chromatiales</taxon>
        <taxon>Chromatiaceae</taxon>
        <taxon>Lamprobacter</taxon>
    </lineage>
</organism>
<dbReference type="Proteomes" id="UP001138768">
    <property type="component" value="Unassembled WGS sequence"/>
</dbReference>
<reference evidence="1 2" key="1">
    <citation type="journal article" date="2020" name="Microorganisms">
        <title>Osmotic Adaptation and Compatible Solute Biosynthesis of Phototrophic Bacteria as Revealed from Genome Analyses.</title>
        <authorList>
            <person name="Imhoff J.F."/>
            <person name="Rahn T."/>
            <person name="Kunzel S."/>
            <person name="Keller A."/>
            <person name="Neulinger S.C."/>
        </authorList>
    </citation>
    <scope>NUCLEOTIDE SEQUENCE [LARGE SCALE GENOMIC DNA]</scope>
    <source>
        <strain evidence="1 2">DSM 25653</strain>
    </source>
</reference>
<dbReference type="AlphaFoldDB" id="A0A9X0W6T9"/>
<evidence type="ECO:0000313" key="2">
    <source>
        <dbReference type="Proteomes" id="UP001138768"/>
    </source>
</evidence>
<name>A0A9X0W6T9_9GAMM</name>
<dbReference type="InterPro" id="IPR045397">
    <property type="entry name" value="TumE-like"/>
</dbReference>
<dbReference type="EMBL" id="NRRY01000006">
    <property type="protein sequence ID" value="MBK1618010.1"/>
    <property type="molecule type" value="Genomic_DNA"/>
</dbReference>
<dbReference type="Pfam" id="PF20126">
    <property type="entry name" value="TumE"/>
    <property type="match status" value="1"/>
</dbReference>